<organism evidence="2 3">
    <name type="scientific">Lentilactobacillus kisonensis F0435</name>
    <dbReference type="NCBI Taxonomy" id="797516"/>
    <lineage>
        <taxon>Bacteria</taxon>
        <taxon>Bacillati</taxon>
        <taxon>Bacillota</taxon>
        <taxon>Bacilli</taxon>
        <taxon>Lactobacillales</taxon>
        <taxon>Lactobacillaceae</taxon>
        <taxon>Lentilactobacillus</taxon>
    </lineage>
</organism>
<evidence type="ECO:0000313" key="3">
    <source>
        <dbReference type="Proteomes" id="UP000005025"/>
    </source>
</evidence>
<dbReference type="Proteomes" id="UP000005025">
    <property type="component" value="Unassembled WGS sequence"/>
</dbReference>
<feature type="compositionally biased region" description="Basic residues" evidence="1">
    <location>
        <begin position="14"/>
        <end position="27"/>
    </location>
</feature>
<feature type="region of interest" description="Disordered" evidence="1">
    <location>
        <begin position="1"/>
        <end position="39"/>
    </location>
</feature>
<gene>
    <name evidence="2" type="ORF">HMPREF9104_01211</name>
</gene>
<name>H1LF35_9LACO</name>
<protein>
    <submittedName>
        <fullName evidence="2">Uncharacterized protein</fullName>
    </submittedName>
</protein>
<sequence length="39" mass="4406">MVAHSDHRTAPQSRKLHLSHSIQKSKPRISERPNLGSAF</sequence>
<proteinExistence type="predicted"/>
<dbReference type="HOGENOM" id="CLU_3311770_0_0_9"/>
<accession>H1LF35</accession>
<reference evidence="2 3" key="1">
    <citation type="submission" date="2011-09" db="EMBL/GenBank/DDBJ databases">
        <authorList>
            <person name="Weinstock G."/>
            <person name="Sodergren E."/>
            <person name="Clifton S."/>
            <person name="Fulton L."/>
            <person name="Fulton B."/>
            <person name="Courtney L."/>
            <person name="Fronick C."/>
            <person name="Harrison M."/>
            <person name="Strong C."/>
            <person name="Farmer C."/>
            <person name="Delahaunty K."/>
            <person name="Markovic C."/>
            <person name="Hall O."/>
            <person name="Minx P."/>
            <person name="Tomlinson C."/>
            <person name="Mitreva M."/>
            <person name="Hou S."/>
            <person name="Chen J."/>
            <person name="Wollam A."/>
            <person name="Pepin K.H."/>
            <person name="Johnson M."/>
            <person name="Bhonagiri V."/>
            <person name="Zhang X."/>
            <person name="Suruliraj S."/>
            <person name="Warren W."/>
            <person name="Chinwalla A."/>
            <person name="Mardis E.R."/>
            <person name="Wilson R.K."/>
        </authorList>
    </citation>
    <scope>NUCLEOTIDE SEQUENCE [LARGE SCALE GENOMIC DNA]</scope>
    <source>
        <strain evidence="2 3">F0435</strain>
    </source>
</reference>
<evidence type="ECO:0000313" key="2">
    <source>
        <dbReference type="EMBL" id="EHO52182.1"/>
    </source>
</evidence>
<evidence type="ECO:0000256" key="1">
    <source>
        <dbReference type="SAM" id="MobiDB-lite"/>
    </source>
</evidence>
<dbReference type="EMBL" id="AGRJ01000111">
    <property type="protein sequence ID" value="EHO52182.1"/>
    <property type="molecule type" value="Genomic_DNA"/>
</dbReference>
<comment type="caution">
    <text evidence="2">The sequence shown here is derived from an EMBL/GenBank/DDBJ whole genome shotgun (WGS) entry which is preliminary data.</text>
</comment>
<dbReference type="AlphaFoldDB" id="H1LF35"/>